<reference evidence="2" key="1">
    <citation type="submission" date="2020-02" db="EMBL/GenBank/DDBJ databases">
        <authorList>
            <person name="Meier V. D."/>
        </authorList>
    </citation>
    <scope>NUCLEOTIDE SEQUENCE</scope>
    <source>
        <strain evidence="2">AVDCRST_MAG88</strain>
    </source>
</reference>
<gene>
    <name evidence="2" type="ORF">AVDCRST_MAG88-1147</name>
</gene>
<feature type="non-terminal residue" evidence="2">
    <location>
        <position position="1"/>
    </location>
</feature>
<proteinExistence type="predicted"/>
<feature type="compositionally biased region" description="Basic and acidic residues" evidence="1">
    <location>
        <begin position="32"/>
        <end position="42"/>
    </location>
</feature>
<accession>A0A6J4URW9</accession>
<evidence type="ECO:0000256" key="1">
    <source>
        <dbReference type="SAM" id="MobiDB-lite"/>
    </source>
</evidence>
<feature type="compositionally biased region" description="Basic residues" evidence="1">
    <location>
        <begin position="8"/>
        <end position="19"/>
    </location>
</feature>
<sequence>GRPAGTARPRRLGPRRRARGGGPPGLRLVRRGRPDSPCDRAAAHRRRDANPNRAGALGADQRGRDPAQHQRWRDRLWPSGAARAGAAALPAQWARGAPRRRRRVSGPPAGDLDRGARPTDRHPGAVRRGAGTPRAQPGLVPAQHAGRVSPAPSRQLPPLRPGRVQQQQRALCL</sequence>
<feature type="compositionally biased region" description="Basic and acidic residues" evidence="1">
    <location>
        <begin position="61"/>
        <end position="76"/>
    </location>
</feature>
<evidence type="ECO:0000313" key="2">
    <source>
        <dbReference type="EMBL" id="CAA9556461.1"/>
    </source>
</evidence>
<protein>
    <submittedName>
        <fullName evidence="2">Uncharacterized protein</fullName>
    </submittedName>
</protein>
<feature type="compositionally biased region" description="Basic and acidic residues" evidence="1">
    <location>
        <begin position="111"/>
        <end position="123"/>
    </location>
</feature>
<name>A0A6J4URW9_9BACT</name>
<feature type="compositionally biased region" description="Polar residues" evidence="1">
    <location>
        <begin position="164"/>
        <end position="173"/>
    </location>
</feature>
<feature type="region of interest" description="Disordered" evidence="1">
    <location>
        <begin position="1"/>
        <end position="173"/>
    </location>
</feature>
<dbReference type="AlphaFoldDB" id="A0A6J4URW9"/>
<organism evidence="2">
    <name type="scientific">uncultured Thermomicrobiales bacterium</name>
    <dbReference type="NCBI Taxonomy" id="1645740"/>
    <lineage>
        <taxon>Bacteria</taxon>
        <taxon>Pseudomonadati</taxon>
        <taxon>Thermomicrobiota</taxon>
        <taxon>Thermomicrobia</taxon>
        <taxon>Thermomicrobiales</taxon>
        <taxon>environmental samples</taxon>
    </lineage>
</organism>
<dbReference type="EMBL" id="CADCWM010000397">
    <property type="protein sequence ID" value="CAA9556461.1"/>
    <property type="molecule type" value="Genomic_DNA"/>
</dbReference>
<feature type="non-terminal residue" evidence="2">
    <location>
        <position position="173"/>
    </location>
</feature>
<feature type="compositionally biased region" description="Low complexity" evidence="1">
    <location>
        <begin position="77"/>
        <end position="96"/>
    </location>
</feature>